<evidence type="ECO:0000256" key="3">
    <source>
        <dbReference type="ARBA" id="ARBA00023015"/>
    </source>
</evidence>
<dbReference type="SUPFAM" id="SSF82679">
    <property type="entry name" value="N-utilization substance G protein NusG, N-terminal domain"/>
    <property type="match status" value="1"/>
</dbReference>
<dbReference type="InterPro" id="IPR014722">
    <property type="entry name" value="Rib_uL2_dom2"/>
</dbReference>
<proteinExistence type="inferred from homology"/>
<organism evidence="10 11">
    <name type="scientific">Krasilnikoviella flava</name>
    <dbReference type="NCBI Taxonomy" id="526729"/>
    <lineage>
        <taxon>Bacteria</taxon>
        <taxon>Bacillati</taxon>
        <taxon>Actinomycetota</taxon>
        <taxon>Actinomycetes</taxon>
        <taxon>Micrococcales</taxon>
        <taxon>Promicromonosporaceae</taxon>
        <taxon>Krasilnikoviella</taxon>
    </lineage>
</organism>
<dbReference type="GO" id="GO:0032784">
    <property type="term" value="P:regulation of DNA-templated transcription elongation"/>
    <property type="evidence" value="ECO:0007669"/>
    <property type="project" value="InterPro"/>
</dbReference>
<dbReference type="GO" id="GO:0031564">
    <property type="term" value="P:transcription antitermination"/>
    <property type="evidence" value="ECO:0007669"/>
    <property type="project" value="UniProtKB-UniRule"/>
</dbReference>
<dbReference type="GO" id="GO:0006353">
    <property type="term" value="P:DNA-templated transcription termination"/>
    <property type="evidence" value="ECO:0007669"/>
    <property type="project" value="UniProtKB-UniRule"/>
</dbReference>
<keyword evidence="1 5" id="KW-0806">Transcription termination</keyword>
<comment type="similarity">
    <text evidence="5 7">Belongs to the NusG family.</text>
</comment>
<gene>
    <name evidence="5" type="primary">nusG</name>
    <name evidence="10" type="ORF">SAMN04324258_1172</name>
</gene>
<evidence type="ECO:0000256" key="6">
    <source>
        <dbReference type="NCBIfam" id="TIGR00922"/>
    </source>
</evidence>
<dbReference type="PRINTS" id="PR00338">
    <property type="entry name" value="NUSGTNSCPFCT"/>
</dbReference>
<dbReference type="FunFam" id="2.30.30.30:FF:000002">
    <property type="entry name" value="Transcription termination/antitermination factor NusG"/>
    <property type="match status" value="1"/>
</dbReference>
<evidence type="ECO:0000256" key="7">
    <source>
        <dbReference type="RuleBase" id="RU000538"/>
    </source>
</evidence>
<dbReference type="SMART" id="SM00738">
    <property type="entry name" value="NGN"/>
    <property type="match status" value="1"/>
</dbReference>
<dbReference type="CDD" id="cd09891">
    <property type="entry name" value="NGN_Bact_1"/>
    <property type="match status" value="1"/>
</dbReference>
<accession>A0A1T5J9Y3</accession>
<feature type="domain" description="NusG-like N-terminal" evidence="9">
    <location>
        <begin position="111"/>
        <end position="219"/>
    </location>
</feature>
<evidence type="ECO:0000313" key="10">
    <source>
        <dbReference type="EMBL" id="SKC48126.1"/>
    </source>
</evidence>
<keyword evidence="3 5" id="KW-0805">Transcription regulation</keyword>
<dbReference type="GO" id="GO:0005829">
    <property type="term" value="C:cytosol"/>
    <property type="evidence" value="ECO:0007669"/>
    <property type="project" value="TreeGrafter"/>
</dbReference>
<evidence type="ECO:0000256" key="4">
    <source>
        <dbReference type="ARBA" id="ARBA00023163"/>
    </source>
</evidence>
<dbReference type="SUPFAM" id="SSF50104">
    <property type="entry name" value="Translation proteins SH3-like domain"/>
    <property type="match status" value="1"/>
</dbReference>
<dbReference type="FunFam" id="3.30.70.940:FF:000002">
    <property type="entry name" value="Transcription termination/antitermination protein NusG"/>
    <property type="match status" value="1"/>
</dbReference>
<dbReference type="EMBL" id="FUZQ01000002">
    <property type="protein sequence ID" value="SKC48126.1"/>
    <property type="molecule type" value="Genomic_DNA"/>
</dbReference>
<dbReference type="NCBIfam" id="TIGR00922">
    <property type="entry name" value="nusG"/>
    <property type="match status" value="1"/>
</dbReference>
<evidence type="ECO:0000256" key="8">
    <source>
        <dbReference type="SAM" id="MobiDB-lite"/>
    </source>
</evidence>
<feature type="region of interest" description="Disordered" evidence="8">
    <location>
        <begin position="1"/>
        <end position="98"/>
    </location>
</feature>
<evidence type="ECO:0000256" key="1">
    <source>
        <dbReference type="ARBA" id="ARBA00022472"/>
    </source>
</evidence>
<feature type="compositionally biased region" description="Acidic residues" evidence="8">
    <location>
        <begin position="20"/>
        <end position="84"/>
    </location>
</feature>
<sequence length="300" mass="32320">MSQDPLDQTENVDPTQPDAEGVEADLDVPADPATDAEPEAGVEDAAAEADDEAAEDEAATDEAAEDEAATDEAAEDEAGDDEASDERPSDADGDVVEDPAEEFRRTLRSQLGDWYVIHSYAGYENRVKANLENRIQSLNMEDYIFQIEVPMEEVTEIKNAQKKTVRRVRIPGYVLVRMDLTDESWGAVRHTPGVTGFVGHTHQPVPLTLDEVYSMLAPVFVEAAPEGGKAAAASSGATAKAPVEVDFEVGESVTVTDGPFDTLPATISEINAEAQKLQVLVSIFGRETPVELSFNQVAKI</sequence>
<dbReference type="CDD" id="cd06091">
    <property type="entry name" value="KOW_NusG"/>
    <property type="match status" value="1"/>
</dbReference>
<name>A0A1T5J9Y3_9MICO</name>
<dbReference type="InterPro" id="IPR006645">
    <property type="entry name" value="NGN-like_dom"/>
</dbReference>
<dbReference type="GO" id="GO:0006354">
    <property type="term" value="P:DNA-templated transcription elongation"/>
    <property type="evidence" value="ECO:0007669"/>
    <property type="project" value="UniProtKB-UniRule"/>
</dbReference>
<dbReference type="AlphaFoldDB" id="A0A1T5J9Y3"/>
<protein>
    <recommendedName>
        <fullName evidence="5 6">Transcription termination/antitermination protein NusG</fullName>
    </recommendedName>
</protein>
<reference evidence="10 11" key="1">
    <citation type="submission" date="2017-02" db="EMBL/GenBank/DDBJ databases">
        <authorList>
            <person name="Peterson S.W."/>
        </authorList>
    </citation>
    <scope>NUCLEOTIDE SEQUENCE [LARGE SCALE GENOMIC DNA]</scope>
    <source>
        <strain evidence="10 11">DSM 21481</strain>
    </source>
</reference>
<dbReference type="Proteomes" id="UP000189777">
    <property type="component" value="Unassembled WGS sequence"/>
</dbReference>
<evidence type="ECO:0000256" key="2">
    <source>
        <dbReference type="ARBA" id="ARBA00022814"/>
    </source>
</evidence>
<dbReference type="STRING" id="526729.SAMN04324258_1172"/>
<feature type="compositionally biased region" description="Polar residues" evidence="8">
    <location>
        <begin position="1"/>
        <end position="14"/>
    </location>
</feature>
<dbReference type="PANTHER" id="PTHR30265">
    <property type="entry name" value="RHO-INTERACTING TRANSCRIPTION TERMINATION FACTOR NUSG"/>
    <property type="match status" value="1"/>
</dbReference>
<dbReference type="PROSITE" id="PS01014">
    <property type="entry name" value="NUSG"/>
    <property type="match status" value="1"/>
</dbReference>
<dbReference type="InterPro" id="IPR047050">
    <property type="entry name" value="NGN"/>
</dbReference>
<dbReference type="PANTHER" id="PTHR30265:SF2">
    <property type="entry name" value="TRANSCRIPTION TERMINATION_ANTITERMINATION PROTEIN NUSG"/>
    <property type="match status" value="1"/>
</dbReference>
<dbReference type="HAMAP" id="MF_00948">
    <property type="entry name" value="NusG"/>
    <property type="match status" value="1"/>
</dbReference>
<comment type="function">
    <text evidence="5 7">Participates in transcription elongation, termination and antitermination.</text>
</comment>
<dbReference type="Pfam" id="PF02357">
    <property type="entry name" value="NusG"/>
    <property type="match status" value="1"/>
</dbReference>
<evidence type="ECO:0000256" key="5">
    <source>
        <dbReference type="HAMAP-Rule" id="MF_00948"/>
    </source>
</evidence>
<dbReference type="InterPro" id="IPR036735">
    <property type="entry name" value="NGN_dom_sf"/>
</dbReference>
<dbReference type="Gene3D" id="2.30.30.30">
    <property type="match status" value="1"/>
</dbReference>
<dbReference type="Gene3D" id="3.30.70.940">
    <property type="entry name" value="NusG, N-terminal domain"/>
    <property type="match status" value="1"/>
</dbReference>
<evidence type="ECO:0000259" key="9">
    <source>
        <dbReference type="SMART" id="SM00738"/>
    </source>
</evidence>
<dbReference type="InterPro" id="IPR015869">
    <property type="entry name" value="Transcrpt_antiterm_NusG_bac_CS"/>
</dbReference>
<dbReference type="OrthoDB" id="9809075at2"/>
<dbReference type="InterPro" id="IPR001062">
    <property type="entry name" value="Transcrpt_antiterm_NusG"/>
</dbReference>
<dbReference type="InterPro" id="IPR008991">
    <property type="entry name" value="Translation_prot_SH3-like_sf"/>
</dbReference>
<keyword evidence="11" id="KW-1185">Reference proteome</keyword>
<keyword evidence="2 5" id="KW-0889">Transcription antitermination</keyword>
<dbReference type="InterPro" id="IPR043425">
    <property type="entry name" value="NusG-like"/>
</dbReference>
<evidence type="ECO:0000313" key="11">
    <source>
        <dbReference type="Proteomes" id="UP000189777"/>
    </source>
</evidence>
<keyword evidence="4 5" id="KW-0804">Transcription</keyword>
<dbReference type="RefSeq" id="WP_079572380.1">
    <property type="nucleotide sequence ID" value="NZ_FUZQ01000002.1"/>
</dbReference>